<organism evidence="8 9">
    <name type="scientific">Candidatus Kuenenbacteria bacterium CG1_02_38_13</name>
    <dbReference type="NCBI Taxonomy" id="1805235"/>
    <lineage>
        <taxon>Bacteria</taxon>
        <taxon>Candidatus Kueneniibacteriota</taxon>
    </lineage>
</organism>
<sequence length="273" mass="29857">MLALLQYSFFSNALLIGILSGIACGIIGSFIVIKKISFISGSIAHASFGGIGLAYFFGFNPVLGAVLFSILSALSIGFINKKNKTQEDASIGAIWAIGMAVGLIFIYFTPGYAADLMTYLFGNILLSTVQDLWYILLLDLFIILSVVYLFKWLVAIIFDEEFATVTNVPVFSLYLFFLTLVALSVVVLIRTVGVILVIALLILPAASAQLLSKNFKHIISWAILLAVFENFAGIILSYYLNIPSGPVIILLAAATYLMILTGKYFRLKTKIYL</sequence>
<evidence type="ECO:0000256" key="6">
    <source>
        <dbReference type="RuleBase" id="RU003943"/>
    </source>
</evidence>
<dbReference type="PANTHER" id="PTHR30477:SF18">
    <property type="entry name" value="METAL TRANSPORT SYSTEM MEMBRANE PROTEIN CT_417-RELATED"/>
    <property type="match status" value="1"/>
</dbReference>
<dbReference type="EMBL" id="MNVB01000032">
    <property type="protein sequence ID" value="OIO17381.1"/>
    <property type="molecule type" value="Genomic_DNA"/>
</dbReference>
<evidence type="ECO:0000256" key="3">
    <source>
        <dbReference type="ARBA" id="ARBA00022692"/>
    </source>
</evidence>
<keyword evidence="3 6" id="KW-0812">Transmembrane</keyword>
<dbReference type="Pfam" id="PF00950">
    <property type="entry name" value="ABC-3"/>
    <property type="match status" value="1"/>
</dbReference>
<feature type="transmembrane region" description="Helical" evidence="7">
    <location>
        <begin position="162"/>
        <end position="181"/>
    </location>
</feature>
<comment type="similarity">
    <text evidence="2 6">Belongs to the ABC-3 integral membrane protein family.</text>
</comment>
<dbReference type="PANTHER" id="PTHR30477">
    <property type="entry name" value="ABC-TRANSPORTER METAL-BINDING PROTEIN"/>
    <property type="match status" value="1"/>
</dbReference>
<dbReference type="InterPro" id="IPR001626">
    <property type="entry name" value="ABC_TroCD"/>
</dbReference>
<proteinExistence type="inferred from homology"/>
<dbReference type="InterPro" id="IPR037294">
    <property type="entry name" value="ABC_BtuC-like"/>
</dbReference>
<dbReference type="AlphaFoldDB" id="A0A1J4U3I2"/>
<gene>
    <name evidence="8" type="ORF">AUJ29_01345</name>
</gene>
<keyword evidence="5 7" id="KW-0472">Membrane</keyword>
<name>A0A1J4U3I2_9BACT</name>
<protein>
    <recommendedName>
        <fullName evidence="10">Metal ABC transporter permease</fullName>
    </recommendedName>
</protein>
<accession>A0A1J4U3I2</accession>
<feature type="transmembrane region" description="Helical" evidence="7">
    <location>
        <begin position="246"/>
        <end position="265"/>
    </location>
</feature>
<dbReference type="GO" id="GO:0043190">
    <property type="term" value="C:ATP-binding cassette (ABC) transporter complex"/>
    <property type="evidence" value="ECO:0007669"/>
    <property type="project" value="InterPro"/>
</dbReference>
<feature type="transmembrane region" description="Helical" evidence="7">
    <location>
        <begin position="38"/>
        <end position="56"/>
    </location>
</feature>
<feature type="transmembrane region" description="Helical" evidence="7">
    <location>
        <begin position="132"/>
        <end position="150"/>
    </location>
</feature>
<dbReference type="Gene3D" id="1.10.3470.10">
    <property type="entry name" value="ABC transporter involved in vitamin B12 uptake, BtuC"/>
    <property type="match status" value="1"/>
</dbReference>
<feature type="transmembrane region" description="Helical" evidence="7">
    <location>
        <begin position="187"/>
        <end position="206"/>
    </location>
</feature>
<evidence type="ECO:0000256" key="2">
    <source>
        <dbReference type="ARBA" id="ARBA00008034"/>
    </source>
</evidence>
<feature type="transmembrane region" description="Helical" evidence="7">
    <location>
        <begin position="12"/>
        <end position="33"/>
    </location>
</feature>
<dbReference type="GO" id="GO:0055085">
    <property type="term" value="P:transmembrane transport"/>
    <property type="evidence" value="ECO:0007669"/>
    <property type="project" value="InterPro"/>
</dbReference>
<keyword evidence="6" id="KW-0813">Transport</keyword>
<reference evidence="8 9" key="1">
    <citation type="journal article" date="2016" name="Environ. Microbiol.">
        <title>Genomic resolution of a cold subsurface aquifer community provides metabolic insights for novel microbes adapted to high CO concentrations.</title>
        <authorList>
            <person name="Probst A.J."/>
            <person name="Castelle C.J."/>
            <person name="Singh A."/>
            <person name="Brown C.T."/>
            <person name="Anantharaman K."/>
            <person name="Sharon I."/>
            <person name="Hug L.A."/>
            <person name="Burstein D."/>
            <person name="Emerson J.B."/>
            <person name="Thomas B.C."/>
            <person name="Banfield J.F."/>
        </authorList>
    </citation>
    <scope>NUCLEOTIDE SEQUENCE [LARGE SCALE GENOMIC DNA]</scope>
    <source>
        <strain evidence="8">CG1_02_38_13</strain>
    </source>
</reference>
<dbReference type="SUPFAM" id="SSF81345">
    <property type="entry name" value="ABC transporter involved in vitamin B12 uptake, BtuC"/>
    <property type="match status" value="1"/>
</dbReference>
<evidence type="ECO:0008006" key="10">
    <source>
        <dbReference type="Google" id="ProtNLM"/>
    </source>
</evidence>
<feature type="transmembrane region" description="Helical" evidence="7">
    <location>
        <begin position="218"/>
        <end position="240"/>
    </location>
</feature>
<comment type="caution">
    <text evidence="8">The sequence shown here is derived from an EMBL/GenBank/DDBJ whole genome shotgun (WGS) entry which is preliminary data.</text>
</comment>
<evidence type="ECO:0000256" key="4">
    <source>
        <dbReference type="ARBA" id="ARBA00022989"/>
    </source>
</evidence>
<evidence type="ECO:0000256" key="5">
    <source>
        <dbReference type="ARBA" id="ARBA00023136"/>
    </source>
</evidence>
<evidence type="ECO:0000313" key="9">
    <source>
        <dbReference type="Proteomes" id="UP000182465"/>
    </source>
</evidence>
<dbReference type="Proteomes" id="UP000182465">
    <property type="component" value="Unassembled WGS sequence"/>
</dbReference>
<feature type="transmembrane region" description="Helical" evidence="7">
    <location>
        <begin position="62"/>
        <end position="79"/>
    </location>
</feature>
<dbReference type="CDD" id="cd06550">
    <property type="entry name" value="TM_ABC_iron-siderophores_like"/>
    <property type="match status" value="1"/>
</dbReference>
<evidence type="ECO:0000313" key="8">
    <source>
        <dbReference type="EMBL" id="OIO17381.1"/>
    </source>
</evidence>
<feature type="transmembrane region" description="Helical" evidence="7">
    <location>
        <begin position="91"/>
        <end position="112"/>
    </location>
</feature>
<evidence type="ECO:0000256" key="1">
    <source>
        <dbReference type="ARBA" id="ARBA00004141"/>
    </source>
</evidence>
<dbReference type="GO" id="GO:0010043">
    <property type="term" value="P:response to zinc ion"/>
    <property type="evidence" value="ECO:0007669"/>
    <property type="project" value="TreeGrafter"/>
</dbReference>
<comment type="subcellular location">
    <subcellularLocation>
        <location evidence="6">Cell membrane</location>
        <topology evidence="6">Multi-pass membrane protein</topology>
    </subcellularLocation>
    <subcellularLocation>
        <location evidence="1">Membrane</location>
        <topology evidence="1">Multi-pass membrane protein</topology>
    </subcellularLocation>
</comment>
<evidence type="ECO:0000256" key="7">
    <source>
        <dbReference type="SAM" id="Phobius"/>
    </source>
</evidence>
<keyword evidence="4 7" id="KW-1133">Transmembrane helix</keyword>